<accession>A0A3N4PPN3</accession>
<organism evidence="3 4">
    <name type="scientific">Chitinophaga lutea</name>
    <dbReference type="NCBI Taxonomy" id="2488634"/>
    <lineage>
        <taxon>Bacteria</taxon>
        <taxon>Pseudomonadati</taxon>
        <taxon>Bacteroidota</taxon>
        <taxon>Chitinophagia</taxon>
        <taxon>Chitinophagales</taxon>
        <taxon>Chitinophagaceae</taxon>
        <taxon>Chitinophaga</taxon>
    </lineage>
</organism>
<feature type="region of interest" description="Disordered" evidence="1">
    <location>
        <begin position="90"/>
        <end position="131"/>
    </location>
</feature>
<reference evidence="3 4" key="1">
    <citation type="submission" date="2018-11" db="EMBL/GenBank/DDBJ databases">
        <title>Chitinophaga lutea sp.nov., isolate from arsenic contaminated soil.</title>
        <authorList>
            <person name="Zong Y."/>
        </authorList>
    </citation>
    <scope>NUCLEOTIDE SEQUENCE [LARGE SCALE GENOMIC DNA]</scope>
    <source>
        <strain evidence="3 4">ZY74</strain>
    </source>
</reference>
<protein>
    <recommendedName>
        <fullName evidence="5">DUF4148 domain-containing protein</fullName>
    </recommendedName>
</protein>
<dbReference type="AlphaFoldDB" id="A0A3N4PPN3"/>
<evidence type="ECO:0000256" key="1">
    <source>
        <dbReference type="SAM" id="MobiDB-lite"/>
    </source>
</evidence>
<proteinExistence type="predicted"/>
<keyword evidence="4" id="KW-1185">Reference proteome</keyword>
<dbReference type="RefSeq" id="WP_123848650.1">
    <property type="nucleotide sequence ID" value="NZ_RPDH01000002.1"/>
</dbReference>
<evidence type="ECO:0000313" key="3">
    <source>
        <dbReference type="EMBL" id="RPE09668.1"/>
    </source>
</evidence>
<evidence type="ECO:0000256" key="2">
    <source>
        <dbReference type="SAM" id="SignalP"/>
    </source>
</evidence>
<comment type="caution">
    <text evidence="3">The sequence shown here is derived from an EMBL/GenBank/DDBJ whole genome shotgun (WGS) entry which is preliminary data.</text>
</comment>
<gene>
    <name evidence="3" type="ORF">EGT74_22070</name>
</gene>
<dbReference type="Proteomes" id="UP000278351">
    <property type="component" value="Unassembled WGS sequence"/>
</dbReference>
<feature type="compositionally biased region" description="Polar residues" evidence="1">
    <location>
        <begin position="120"/>
        <end position="131"/>
    </location>
</feature>
<evidence type="ECO:0000313" key="4">
    <source>
        <dbReference type="Proteomes" id="UP000278351"/>
    </source>
</evidence>
<name>A0A3N4PPN3_9BACT</name>
<feature type="chain" id="PRO_5018141585" description="DUF4148 domain-containing protein" evidence="2">
    <location>
        <begin position="21"/>
        <end position="131"/>
    </location>
</feature>
<keyword evidence="2" id="KW-0732">Signal</keyword>
<evidence type="ECO:0008006" key="5">
    <source>
        <dbReference type="Google" id="ProtNLM"/>
    </source>
</evidence>
<feature type="signal peptide" evidence="2">
    <location>
        <begin position="1"/>
        <end position="20"/>
    </location>
</feature>
<dbReference type="EMBL" id="RPDH01000002">
    <property type="protein sequence ID" value="RPE09668.1"/>
    <property type="molecule type" value="Genomic_DNA"/>
</dbReference>
<sequence length="131" mass="14028">MKTILLLTGLLFLSAGAVMAQSASPQAARSTKYLLFPNYDADMANLKKASVSGHEGKPKVTGSVRESIFTNYKPQLQTVRPAGSLNARKAPAGVKLTSEMTQEELDKQREPAAKPAPTVNIPTQTSQATKQ</sequence>
<dbReference type="OrthoDB" id="679968at2"/>